<sequence>CYVSICHQFILIWHLISIVCNLFRYRVGYTNHVESWNNIILKVRDLIIHVFIKELCRINSEMSYMYREKAEISQAHITPGLQITMTSYGRTDSVNIKDDTCSCRWWQMMGIPCEDEVRILGLANVDPTTRVFEYFTNDTYKVIFKPIWIPIRGIEQWIILIADLRVRALIPTV</sequence>
<dbReference type="GO" id="GO:0008270">
    <property type="term" value="F:zinc ion binding"/>
    <property type="evidence" value="ECO:0007669"/>
    <property type="project" value="InterPro"/>
</dbReference>
<organism evidence="2 3">
    <name type="scientific">Kingdonia uniflora</name>
    <dbReference type="NCBI Taxonomy" id="39325"/>
    <lineage>
        <taxon>Eukaryota</taxon>
        <taxon>Viridiplantae</taxon>
        <taxon>Streptophyta</taxon>
        <taxon>Embryophyta</taxon>
        <taxon>Tracheophyta</taxon>
        <taxon>Spermatophyta</taxon>
        <taxon>Magnoliopsida</taxon>
        <taxon>Ranunculales</taxon>
        <taxon>Circaeasteraceae</taxon>
        <taxon>Kingdonia</taxon>
    </lineage>
</organism>
<comment type="caution">
    <text evidence="2">The sequence shown here is derived from an EMBL/GenBank/DDBJ whole genome shotgun (WGS) entry which is preliminary data.</text>
</comment>
<evidence type="ECO:0000259" key="1">
    <source>
        <dbReference type="Pfam" id="PF04434"/>
    </source>
</evidence>
<dbReference type="Pfam" id="PF04434">
    <property type="entry name" value="SWIM"/>
    <property type="match status" value="1"/>
</dbReference>
<proteinExistence type="predicted"/>
<protein>
    <recommendedName>
        <fullName evidence="1">SWIM-type domain-containing protein</fullName>
    </recommendedName>
</protein>
<evidence type="ECO:0000313" key="3">
    <source>
        <dbReference type="Proteomes" id="UP000541444"/>
    </source>
</evidence>
<evidence type="ECO:0000313" key="2">
    <source>
        <dbReference type="EMBL" id="KAF6161186.1"/>
    </source>
</evidence>
<accession>A0A7J7N234</accession>
<dbReference type="AlphaFoldDB" id="A0A7J7N234"/>
<dbReference type="InterPro" id="IPR007527">
    <property type="entry name" value="Znf_SWIM"/>
</dbReference>
<feature type="non-terminal residue" evidence="2">
    <location>
        <position position="1"/>
    </location>
</feature>
<reference evidence="2 3" key="1">
    <citation type="journal article" date="2020" name="IScience">
        <title>Genome Sequencing of the Endangered Kingdonia uniflora (Circaeasteraceae, Ranunculales) Reveals Potential Mechanisms of Evolutionary Specialization.</title>
        <authorList>
            <person name="Sun Y."/>
            <person name="Deng T."/>
            <person name="Zhang A."/>
            <person name="Moore M.J."/>
            <person name="Landis J.B."/>
            <person name="Lin N."/>
            <person name="Zhang H."/>
            <person name="Zhang X."/>
            <person name="Huang J."/>
            <person name="Zhang X."/>
            <person name="Sun H."/>
            <person name="Wang H."/>
        </authorList>
    </citation>
    <scope>NUCLEOTIDE SEQUENCE [LARGE SCALE GENOMIC DNA]</scope>
    <source>
        <strain evidence="2">TB1705</strain>
        <tissue evidence="2">Leaf</tissue>
    </source>
</reference>
<dbReference type="OrthoDB" id="1432732at2759"/>
<name>A0A7J7N234_9MAGN</name>
<dbReference type="EMBL" id="JACGCM010001144">
    <property type="protein sequence ID" value="KAF6161186.1"/>
    <property type="molecule type" value="Genomic_DNA"/>
</dbReference>
<dbReference type="Proteomes" id="UP000541444">
    <property type="component" value="Unassembled WGS sequence"/>
</dbReference>
<feature type="domain" description="SWIM-type" evidence="1">
    <location>
        <begin position="94"/>
        <end position="113"/>
    </location>
</feature>
<keyword evidence="3" id="KW-1185">Reference proteome</keyword>
<gene>
    <name evidence="2" type="ORF">GIB67_007827</name>
</gene>